<evidence type="ECO:0000256" key="8">
    <source>
        <dbReference type="PIRNR" id="PIRNR002744"/>
    </source>
</evidence>
<reference evidence="11" key="1">
    <citation type="journal article" date="2023" name="Mol. Phylogenet. Evol.">
        <title>Genome-scale phylogeny and comparative genomics of the fungal order Sordariales.</title>
        <authorList>
            <person name="Hensen N."/>
            <person name="Bonometti L."/>
            <person name="Westerberg I."/>
            <person name="Brannstrom I.O."/>
            <person name="Guillou S."/>
            <person name="Cros-Aarteil S."/>
            <person name="Calhoun S."/>
            <person name="Haridas S."/>
            <person name="Kuo A."/>
            <person name="Mondo S."/>
            <person name="Pangilinan J."/>
            <person name="Riley R."/>
            <person name="LaButti K."/>
            <person name="Andreopoulos B."/>
            <person name="Lipzen A."/>
            <person name="Chen C."/>
            <person name="Yan M."/>
            <person name="Daum C."/>
            <person name="Ng V."/>
            <person name="Clum A."/>
            <person name="Steindorff A."/>
            <person name="Ohm R.A."/>
            <person name="Martin F."/>
            <person name="Silar P."/>
            <person name="Natvig D.O."/>
            <person name="Lalanne C."/>
            <person name="Gautier V."/>
            <person name="Ament-Velasquez S.L."/>
            <person name="Kruys A."/>
            <person name="Hutchinson M.I."/>
            <person name="Powell A.J."/>
            <person name="Barry K."/>
            <person name="Miller A.N."/>
            <person name="Grigoriev I.V."/>
            <person name="Debuchy R."/>
            <person name="Gladieux P."/>
            <person name="Hiltunen Thoren M."/>
            <person name="Johannesson H."/>
        </authorList>
    </citation>
    <scope>NUCLEOTIDE SEQUENCE</scope>
    <source>
        <strain evidence="11">PSN309</strain>
    </source>
</reference>
<dbReference type="PIRSF" id="PIRSF002744">
    <property type="entry name" value="Pur-cyt_permease"/>
    <property type="match status" value="1"/>
</dbReference>
<evidence type="ECO:0000256" key="10">
    <source>
        <dbReference type="SAM" id="Phobius"/>
    </source>
</evidence>
<evidence type="ECO:0000256" key="9">
    <source>
        <dbReference type="SAM" id="MobiDB-lite"/>
    </source>
</evidence>
<feature type="compositionally biased region" description="Basic and acidic residues" evidence="9">
    <location>
        <begin position="1"/>
        <end position="30"/>
    </location>
</feature>
<evidence type="ECO:0000313" key="11">
    <source>
        <dbReference type="EMBL" id="KAK4193441.1"/>
    </source>
</evidence>
<evidence type="ECO:0000313" key="12">
    <source>
        <dbReference type="Proteomes" id="UP001302126"/>
    </source>
</evidence>
<dbReference type="Proteomes" id="UP001302126">
    <property type="component" value="Unassembled WGS sequence"/>
</dbReference>
<dbReference type="InterPro" id="IPR001248">
    <property type="entry name" value="Pur-cyt_permease"/>
</dbReference>
<name>A0AAN6X5I8_9PEZI</name>
<sequence>MVKSGKGDGDRDVERLSKEVYNVSEDRDSTSDDAALPGVVTVVHKEDFEKGDSLYAKLQRFAGKYGMEQRGVERVPDDEREDVSAFKIGRMWFSVNMGVSTFALGAVAVPIFHLGYLDTILVIIFINALGLLPVSFFSTFGPKFGLRQMMLSRFWFGYYGTKILACFQIIVCMGWASVSAIVGAQLFHAVNGDMPSWTGILIVAASTLVICTFGHDYLHLLERYAWIPCLIIYIIVIGVFAHTGDFDNLLPMSTGPSEAASVLSFSAAIWGFACGWAAFSADYSVYLPASRPTKEVFFWTFGGIYVPLVFLQGLGAAVATAVVNQPDYLAAYLDSGIGGLLSAVLVPTLGKFGDFCVVIMALSIIAGNCPNLYSVSFSLQVLARKTQRVPRFIWSAAASCVCFAISVPGYDHFEAWLENFVLITGYWVSVYSAICVTDHFVFRRSYAAYKIEDFANPKALPPGFAAIGALVMGIVGVVLGMSQIWFTGPISKLCGDGTNGGDVGAILGFGMSSLSYLVFRTAEKNYFRR</sequence>
<dbReference type="GO" id="GO:0022857">
    <property type="term" value="F:transmembrane transporter activity"/>
    <property type="evidence" value="ECO:0007669"/>
    <property type="project" value="InterPro"/>
</dbReference>
<comment type="subcellular location">
    <subcellularLocation>
        <location evidence="1">Membrane</location>
        <topology evidence="1">Multi-pass membrane protein</topology>
    </subcellularLocation>
</comment>
<evidence type="ECO:0000256" key="2">
    <source>
        <dbReference type="ARBA" id="ARBA00008974"/>
    </source>
</evidence>
<accession>A0AAN6X5I8</accession>
<feature type="transmembrane region" description="Helical" evidence="10">
    <location>
        <begin position="163"/>
        <end position="188"/>
    </location>
</feature>
<protein>
    <submittedName>
        <fullName evidence="11">Purine-cytosine permease</fullName>
    </submittedName>
</protein>
<evidence type="ECO:0000256" key="4">
    <source>
        <dbReference type="ARBA" id="ARBA00022553"/>
    </source>
</evidence>
<feature type="transmembrane region" description="Helical" evidence="10">
    <location>
        <begin position="120"/>
        <end position="142"/>
    </location>
</feature>
<dbReference type="FunFam" id="1.10.4160.10:FF:000002">
    <property type="entry name" value="Purine-cytosine permease fcyB"/>
    <property type="match status" value="1"/>
</dbReference>
<dbReference type="PANTHER" id="PTHR31806">
    <property type="entry name" value="PURINE-CYTOSINE PERMEASE FCY2-RELATED"/>
    <property type="match status" value="1"/>
</dbReference>
<dbReference type="GO" id="GO:0015851">
    <property type="term" value="P:nucleobase transport"/>
    <property type="evidence" value="ECO:0007669"/>
    <property type="project" value="UniProtKB-ARBA"/>
</dbReference>
<proteinExistence type="inferred from homology"/>
<dbReference type="GO" id="GO:0000329">
    <property type="term" value="C:fungal-type vacuole membrane"/>
    <property type="evidence" value="ECO:0007669"/>
    <property type="project" value="TreeGrafter"/>
</dbReference>
<keyword evidence="5 10" id="KW-0812">Transmembrane</keyword>
<feature type="transmembrane region" description="Helical" evidence="10">
    <location>
        <begin position="194"/>
        <end position="213"/>
    </location>
</feature>
<feature type="transmembrane region" description="Helical" evidence="10">
    <location>
        <begin position="392"/>
        <end position="410"/>
    </location>
</feature>
<comment type="similarity">
    <text evidence="2 8">Belongs to the purine-cytosine permease (2.A.39) family.</text>
</comment>
<keyword evidence="4" id="KW-0597">Phosphoprotein</keyword>
<evidence type="ECO:0000256" key="3">
    <source>
        <dbReference type="ARBA" id="ARBA00022448"/>
    </source>
</evidence>
<feature type="transmembrane region" description="Helical" evidence="10">
    <location>
        <begin position="225"/>
        <end position="242"/>
    </location>
</feature>
<dbReference type="PANTHER" id="PTHR31806:SF1">
    <property type="entry name" value="PURINE-CYTOSINE PERMEASE FCY2-RELATED"/>
    <property type="match status" value="1"/>
</dbReference>
<reference evidence="11" key="2">
    <citation type="submission" date="2023-05" db="EMBL/GenBank/DDBJ databases">
        <authorList>
            <consortium name="Lawrence Berkeley National Laboratory"/>
            <person name="Steindorff A."/>
            <person name="Hensen N."/>
            <person name="Bonometti L."/>
            <person name="Westerberg I."/>
            <person name="Brannstrom I.O."/>
            <person name="Guillou S."/>
            <person name="Cros-Aarteil S."/>
            <person name="Calhoun S."/>
            <person name="Haridas S."/>
            <person name="Kuo A."/>
            <person name="Mondo S."/>
            <person name="Pangilinan J."/>
            <person name="Riley R."/>
            <person name="Labutti K."/>
            <person name="Andreopoulos B."/>
            <person name="Lipzen A."/>
            <person name="Chen C."/>
            <person name="Yanf M."/>
            <person name="Daum C."/>
            <person name="Ng V."/>
            <person name="Clum A."/>
            <person name="Ohm R."/>
            <person name="Martin F."/>
            <person name="Silar P."/>
            <person name="Natvig D."/>
            <person name="Lalanne C."/>
            <person name="Gautier V."/>
            <person name="Ament-Velasquez S.L."/>
            <person name="Kruys A."/>
            <person name="Hutchinson M.I."/>
            <person name="Powell A.J."/>
            <person name="Barry K."/>
            <person name="Miller A.N."/>
            <person name="Grigoriev I.V."/>
            <person name="Debuchy R."/>
            <person name="Gladieux P."/>
            <person name="Thoren M.H."/>
            <person name="Johannesson H."/>
        </authorList>
    </citation>
    <scope>NUCLEOTIDE SEQUENCE</scope>
    <source>
        <strain evidence="11">PSN309</strain>
    </source>
</reference>
<dbReference type="Pfam" id="PF02133">
    <property type="entry name" value="Transp_cyt_pur"/>
    <property type="match status" value="1"/>
</dbReference>
<evidence type="ECO:0000256" key="5">
    <source>
        <dbReference type="ARBA" id="ARBA00022692"/>
    </source>
</evidence>
<dbReference type="EMBL" id="MU864351">
    <property type="protein sequence ID" value="KAK4193441.1"/>
    <property type="molecule type" value="Genomic_DNA"/>
</dbReference>
<feature type="transmembrane region" description="Helical" evidence="10">
    <location>
        <begin position="422"/>
        <end position="442"/>
    </location>
</feature>
<keyword evidence="6 10" id="KW-1133">Transmembrane helix</keyword>
<keyword evidence="7 8" id="KW-0472">Membrane</keyword>
<evidence type="ECO:0000256" key="1">
    <source>
        <dbReference type="ARBA" id="ARBA00004141"/>
    </source>
</evidence>
<organism evidence="11 12">
    <name type="scientific">Podospora australis</name>
    <dbReference type="NCBI Taxonomy" id="1536484"/>
    <lineage>
        <taxon>Eukaryota</taxon>
        <taxon>Fungi</taxon>
        <taxon>Dikarya</taxon>
        <taxon>Ascomycota</taxon>
        <taxon>Pezizomycotina</taxon>
        <taxon>Sordariomycetes</taxon>
        <taxon>Sordariomycetidae</taxon>
        <taxon>Sordariales</taxon>
        <taxon>Podosporaceae</taxon>
        <taxon>Podospora</taxon>
    </lineage>
</organism>
<comment type="caution">
    <text evidence="11">The sequence shown here is derived from an EMBL/GenBank/DDBJ whole genome shotgun (WGS) entry which is preliminary data.</text>
</comment>
<dbReference type="Gene3D" id="1.10.4160.10">
    <property type="entry name" value="Hydantoin permease"/>
    <property type="match status" value="1"/>
</dbReference>
<keyword evidence="12" id="KW-1185">Reference proteome</keyword>
<feature type="region of interest" description="Disordered" evidence="9">
    <location>
        <begin position="1"/>
        <end position="33"/>
    </location>
</feature>
<keyword evidence="3 8" id="KW-0813">Transport</keyword>
<feature type="transmembrane region" description="Helical" evidence="10">
    <location>
        <begin position="463"/>
        <end position="486"/>
    </location>
</feature>
<dbReference type="InterPro" id="IPR026030">
    <property type="entry name" value="Pur-cyt_permease_Fcy2/21/22"/>
</dbReference>
<dbReference type="AlphaFoldDB" id="A0AAN6X5I8"/>
<feature type="transmembrane region" description="Helical" evidence="10">
    <location>
        <begin position="498"/>
        <end position="519"/>
    </location>
</feature>
<evidence type="ECO:0000256" key="6">
    <source>
        <dbReference type="ARBA" id="ARBA00022989"/>
    </source>
</evidence>
<gene>
    <name evidence="11" type="ORF">QBC35DRAFT_106440</name>
</gene>
<feature type="transmembrane region" description="Helical" evidence="10">
    <location>
        <begin position="297"/>
        <end position="323"/>
    </location>
</feature>
<dbReference type="GO" id="GO:0005886">
    <property type="term" value="C:plasma membrane"/>
    <property type="evidence" value="ECO:0007669"/>
    <property type="project" value="TreeGrafter"/>
</dbReference>
<evidence type="ECO:0000256" key="7">
    <source>
        <dbReference type="ARBA" id="ARBA00023136"/>
    </source>
</evidence>
<feature type="transmembrane region" description="Helical" evidence="10">
    <location>
        <begin position="262"/>
        <end position="285"/>
    </location>
</feature>
<feature type="transmembrane region" description="Helical" evidence="10">
    <location>
        <begin position="93"/>
        <end position="114"/>
    </location>
</feature>